<accession>A0A1G1ZR96</accession>
<evidence type="ECO:0000313" key="3">
    <source>
        <dbReference type="Proteomes" id="UP000177690"/>
    </source>
</evidence>
<dbReference type="Gene3D" id="2.60.120.10">
    <property type="entry name" value="Jelly Rolls"/>
    <property type="match status" value="1"/>
</dbReference>
<proteinExistence type="predicted"/>
<evidence type="ECO:0000313" key="2">
    <source>
        <dbReference type="EMBL" id="OGY67062.1"/>
    </source>
</evidence>
<name>A0A1G1ZR96_9BACT</name>
<dbReference type="InterPro" id="IPR014710">
    <property type="entry name" value="RmlC-like_jellyroll"/>
</dbReference>
<gene>
    <name evidence="2" type="ORF">A3I24_02675</name>
</gene>
<dbReference type="Proteomes" id="UP000177690">
    <property type="component" value="Unassembled WGS sequence"/>
</dbReference>
<dbReference type="InterPro" id="IPR011051">
    <property type="entry name" value="RmlC_Cupin_sf"/>
</dbReference>
<dbReference type="EMBL" id="MHJL01000030">
    <property type="protein sequence ID" value="OGY67062.1"/>
    <property type="molecule type" value="Genomic_DNA"/>
</dbReference>
<protein>
    <recommendedName>
        <fullName evidence="1">JmjC domain-containing protein</fullName>
    </recommendedName>
</protein>
<dbReference type="Pfam" id="PF08007">
    <property type="entry name" value="JmjC_2"/>
    <property type="match status" value="1"/>
</dbReference>
<dbReference type="InterPro" id="IPR003347">
    <property type="entry name" value="JmjC_dom"/>
</dbReference>
<reference evidence="2 3" key="1">
    <citation type="journal article" date="2016" name="Nat. Commun.">
        <title>Thousands of microbial genomes shed light on interconnected biogeochemical processes in an aquifer system.</title>
        <authorList>
            <person name="Anantharaman K."/>
            <person name="Brown C.T."/>
            <person name="Hug L.A."/>
            <person name="Sharon I."/>
            <person name="Castelle C.J."/>
            <person name="Probst A.J."/>
            <person name="Thomas B.C."/>
            <person name="Singh A."/>
            <person name="Wilkins M.J."/>
            <person name="Karaoz U."/>
            <person name="Brodie E.L."/>
            <person name="Williams K.H."/>
            <person name="Hubbard S.S."/>
            <person name="Banfield J.F."/>
        </authorList>
    </citation>
    <scope>NUCLEOTIDE SEQUENCE [LARGE SCALE GENOMIC DNA]</scope>
</reference>
<organism evidence="2 3">
    <name type="scientific">Candidatus Harrisonbacteria bacterium RIFCSPLOWO2_02_FULL_41_13b</name>
    <dbReference type="NCBI Taxonomy" id="1798409"/>
    <lineage>
        <taxon>Bacteria</taxon>
        <taxon>Candidatus Harrisoniibacteriota</taxon>
    </lineage>
</organism>
<sequence>MNKCVLVRKEEIDKTLATAPTQGKKLLEPLKSLAGVNKLPFNILEDKEVLNNEAEVHKHEGDLWLCFEGEVKFIYGGEMVDPWVKKNTDGTENPNEIKAKEIKNGTETVLKTGDWLWIPAGQPHQHNCSGTC</sequence>
<dbReference type="STRING" id="1798409.A3I24_02675"/>
<comment type="caution">
    <text evidence="2">The sequence shown here is derived from an EMBL/GenBank/DDBJ whole genome shotgun (WGS) entry which is preliminary data.</text>
</comment>
<dbReference type="AlphaFoldDB" id="A0A1G1ZR96"/>
<dbReference type="SUPFAM" id="SSF51182">
    <property type="entry name" value="RmlC-like cupins"/>
    <property type="match status" value="1"/>
</dbReference>
<evidence type="ECO:0000259" key="1">
    <source>
        <dbReference type="Pfam" id="PF08007"/>
    </source>
</evidence>
<feature type="domain" description="JmjC" evidence="1">
    <location>
        <begin position="83"/>
        <end position="132"/>
    </location>
</feature>